<feature type="transmembrane region" description="Helical" evidence="16">
    <location>
        <begin position="196"/>
        <end position="223"/>
    </location>
</feature>
<gene>
    <name evidence="18" type="ORF">CWI39_0638p0010</name>
</gene>
<evidence type="ECO:0000256" key="13">
    <source>
        <dbReference type="ARBA" id="ARBA00022989"/>
    </source>
</evidence>
<comment type="subcellular location">
    <subcellularLocation>
        <location evidence="2">Endoplasmic reticulum membrane</location>
        <topology evidence="2">Multi-pass membrane protein</topology>
    </subcellularLocation>
</comment>
<dbReference type="InterPro" id="IPR001841">
    <property type="entry name" value="Znf_RING"/>
</dbReference>
<dbReference type="InterPro" id="IPR057992">
    <property type="entry name" value="TPR_SYVN1_N"/>
</dbReference>
<dbReference type="SMART" id="SM00184">
    <property type="entry name" value="RING"/>
    <property type="match status" value="1"/>
</dbReference>
<evidence type="ECO:0000256" key="8">
    <source>
        <dbReference type="ARBA" id="ARBA00022723"/>
    </source>
</evidence>
<keyword evidence="13 16" id="KW-1133">Transmembrane helix</keyword>
<evidence type="ECO:0000256" key="14">
    <source>
        <dbReference type="ARBA" id="ARBA00023136"/>
    </source>
</evidence>
<comment type="similarity">
    <text evidence="4">Belongs to the HRD1 family.</text>
</comment>
<feature type="transmembrane region" description="Helical" evidence="16">
    <location>
        <begin position="45"/>
        <end position="64"/>
    </location>
</feature>
<feature type="domain" description="RING-type" evidence="17">
    <location>
        <begin position="269"/>
        <end position="307"/>
    </location>
</feature>
<dbReference type="VEuPathDB" id="MicrosporidiaDB:CWI36_0600p0020"/>
<keyword evidence="12" id="KW-0862">Zinc</keyword>
<evidence type="ECO:0000256" key="12">
    <source>
        <dbReference type="ARBA" id="ARBA00022833"/>
    </source>
</evidence>
<dbReference type="GO" id="GO:0061630">
    <property type="term" value="F:ubiquitin protein ligase activity"/>
    <property type="evidence" value="ECO:0007669"/>
    <property type="project" value="TreeGrafter"/>
</dbReference>
<evidence type="ECO:0000256" key="7">
    <source>
        <dbReference type="ARBA" id="ARBA00022692"/>
    </source>
</evidence>
<feature type="transmembrane region" description="Helical" evidence="16">
    <location>
        <begin position="161"/>
        <end position="184"/>
    </location>
</feature>
<dbReference type="AlphaFoldDB" id="A0A4Q9LF25"/>
<keyword evidence="10" id="KW-0833">Ubl conjugation pathway</keyword>
<dbReference type="GO" id="GO:0008270">
    <property type="term" value="F:zinc ion binding"/>
    <property type="evidence" value="ECO:0007669"/>
    <property type="project" value="UniProtKB-KW"/>
</dbReference>
<evidence type="ECO:0000256" key="15">
    <source>
        <dbReference type="PROSITE-ProRule" id="PRU00175"/>
    </source>
</evidence>
<comment type="catalytic activity">
    <reaction evidence="1">
        <text>S-ubiquitinyl-[E2 ubiquitin-conjugating enzyme]-L-cysteine + [acceptor protein]-L-lysine = [E2 ubiquitin-conjugating enzyme]-L-cysteine + N(6)-ubiquitinyl-[acceptor protein]-L-lysine.</text>
        <dbReference type="EC" id="2.3.2.27"/>
    </reaction>
</comment>
<comment type="pathway">
    <text evidence="3">Protein modification; protein ubiquitination.</text>
</comment>
<reference evidence="18 19" key="1">
    <citation type="submission" date="2017-12" db="EMBL/GenBank/DDBJ databases">
        <authorList>
            <person name="Pombert J.-F."/>
            <person name="Haag K.L."/>
            <person name="Ebert D."/>
        </authorList>
    </citation>
    <scope>NUCLEOTIDE SEQUENCE [LARGE SCALE GENOMIC DNA]</scope>
    <source>
        <strain evidence="18">IL-BN-2</strain>
    </source>
</reference>
<dbReference type="Gene3D" id="3.30.40.10">
    <property type="entry name" value="Zinc/RING finger domain, C3HC4 (zinc finger)"/>
    <property type="match status" value="1"/>
</dbReference>
<evidence type="ECO:0000256" key="16">
    <source>
        <dbReference type="SAM" id="Phobius"/>
    </source>
</evidence>
<keyword evidence="7 16" id="KW-0812">Transmembrane</keyword>
<evidence type="ECO:0000256" key="4">
    <source>
        <dbReference type="ARBA" id="ARBA00010089"/>
    </source>
</evidence>
<evidence type="ECO:0000256" key="10">
    <source>
        <dbReference type="ARBA" id="ARBA00022786"/>
    </source>
</evidence>
<feature type="transmembrane region" description="Helical" evidence="16">
    <location>
        <begin position="101"/>
        <end position="121"/>
    </location>
</feature>
<dbReference type="VEuPathDB" id="MicrosporidiaDB:CWI39_0638p0010"/>
<dbReference type="EC" id="2.3.2.27" evidence="5"/>
<dbReference type="InterPro" id="IPR050731">
    <property type="entry name" value="HRD1_E3_ubiq-ligases"/>
</dbReference>
<comment type="caution">
    <text evidence="18">The sequence shown here is derived from an EMBL/GenBank/DDBJ whole genome shotgun (WGS) entry which is preliminary data.</text>
</comment>
<sequence length="333" mass="38901">MKTLILYGILHFLLLSFFTYREFKCTKSFYGTLLATTNNNGLHLLHILFLIFIIYFSTKILLSFTLGSLRSEEITALNDNTFLFLTDTLLILTVFTEDLNIKNLLIFTLLLSLKCLTWIFYERISHQRGLKVFILGLSIILFSSLFFIGSFLSALNHPSMHILFSFEFGIVLITGIRNVSNLIIEEKYQDDKKTVYLFYSDIIYTAFKLISYILFFIFTSLFFRIPFNIFRESISTLRALNSKINNFNNYKRISKELDRCEDVFTDSACPICREDIEKGKIVPCGHIFHASCLKRWVERQQVCPICRQNLFQNEVIFSTENEIMTGIPVVYDE</sequence>
<evidence type="ECO:0000256" key="2">
    <source>
        <dbReference type="ARBA" id="ARBA00004477"/>
    </source>
</evidence>
<keyword evidence="8" id="KW-0479">Metal-binding</keyword>
<keyword evidence="9 15" id="KW-0863">Zinc-finger</keyword>
<evidence type="ECO:0000256" key="5">
    <source>
        <dbReference type="ARBA" id="ARBA00012483"/>
    </source>
</evidence>
<keyword evidence="14 16" id="KW-0472">Membrane</keyword>
<evidence type="ECO:0000256" key="1">
    <source>
        <dbReference type="ARBA" id="ARBA00000900"/>
    </source>
</evidence>
<dbReference type="InterPro" id="IPR013083">
    <property type="entry name" value="Znf_RING/FYVE/PHD"/>
</dbReference>
<dbReference type="PROSITE" id="PS50089">
    <property type="entry name" value="ZF_RING_2"/>
    <property type="match status" value="1"/>
</dbReference>
<feature type="transmembrane region" description="Helical" evidence="16">
    <location>
        <begin position="133"/>
        <end position="155"/>
    </location>
</feature>
<keyword evidence="11" id="KW-0256">Endoplasmic reticulum</keyword>
<dbReference type="Pfam" id="PF13639">
    <property type="entry name" value="zf-RING_2"/>
    <property type="match status" value="1"/>
</dbReference>
<protein>
    <recommendedName>
        <fullName evidence="5">RING-type E3 ubiquitin transferase</fullName>
        <ecNumber evidence="5">2.3.2.27</ecNumber>
    </recommendedName>
</protein>
<dbReference type="GO" id="GO:0043161">
    <property type="term" value="P:proteasome-mediated ubiquitin-dependent protein catabolic process"/>
    <property type="evidence" value="ECO:0007669"/>
    <property type="project" value="TreeGrafter"/>
</dbReference>
<evidence type="ECO:0000259" key="17">
    <source>
        <dbReference type="PROSITE" id="PS50089"/>
    </source>
</evidence>
<dbReference type="CDD" id="cd16479">
    <property type="entry name" value="RING-H2_synoviolin"/>
    <property type="match status" value="1"/>
</dbReference>
<evidence type="ECO:0000256" key="9">
    <source>
        <dbReference type="ARBA" id="ARBA00022771"/>
    </source>
</evidence>
<dbReference type="SUPFAM" id="SSF57850">
    <property type="entry name" value="RING/U-box"/>
    <property type="match status" value="1"/>
</dbReference>
<name>A0A4Q9LF25_9MICR</name>
<dbReference type="InterPro" id="IPR058051">
    <property type="entry name" value="Znf_RING_synoviolin"/>
</dbReference>
<evidence type="ECO:0000256" key="3">
    <source>
        <dbReference type="ARBA" id="ARBA00004906"/>
    </source>
</evidence>
<accession>A0A4Q9LF25</accession>
<dbReference type="GO" id="GO:0012505">
    <property type="term" value="C:endomembrane system"/>
    <property type="evidence" value="ECO:0007669"/>
    <property type="project" value="TreeGrafter"/>
</dbReference>
<evidence type="ECO:0000256" key="6">
    <source>
        <dbReference type="ARBA" id="ARBA00022679"/>
    </source>
</evidence>
<dbReference type="EMBL" id="PIXR01000638">
    <property type="protein sequence ID" value="TBU05701.1"/>
    <property type="molecule type" value="Genomic_DNA"/>
</dbReference>
<dbReference type="PANTHER" id="PTHR22763">
    <property type="entry name" value="RING ZINC FINGER PROTEIN"/>
    <property type="match status" value="1"/>
</dbReference>
<evidence type="ECO:0000256" key="11">
    <source>
        <dbReference type="ARBA" id="ARBA00022824"/>
    </source>
</evidence>
<dbReference type="Proteomes" id="UP000293045">
    <property type="component" value="Unassembled WGS sequence"/>
</dbReference>
<evidence type="ECO:0000313" key="18">
    <source>
        <dbReference type="EMBL" id="TBU05701.1"/>
    </source>
</evidence>
<proteinExistence type="inferred from homology"/>
<dbReference type="Pfam" id="PF25563">
    <property type="entry name" value="TPR_SYVN1_N"/>
    <property type="match status" value="1"/>
</dbReference>
<organism evidence="18 19">
    <name type="scientific">Hamiltosporidium magnivora</name>
    <dbReference type="NCBI Taxonomy" id="148818"/>
    <lineage>
        <taxon>Eukaryota</taxon>
        <taxon>Fungi</taxon>
        <taxon>Fungi incertae sedis</taxon>
        <taxon>Microsporidia</taxon>
        <taxon>Dubosqiidae</taxon>
        <taxon>Hamiltosporidium</taxon>
    </lineage>
</organism>
<keyword evidence="6" id="KW-0808">Transferase</keyword>
<evidence type="ECO:0000313" key="19">
    <source>
        <dbReference type="Proteomes" id="UP000293045"/>
    </source>
</evidence>